<sequence>MDQAYITGLESTLKLVAVPDSQVIKNATAKLNNEYYKSPDSLPSLIQILVNNEDLQLKQLASVEARKLIAKFWDQLDATLKQGIRDSLLNLAFTYHNKMIRHSTSRIIAAIATREEWPGLLNNLTAACQDSNVLTREMGVYILHSILELTPLEWSRYLGDFLQLFAITMNDAESLEVQYVSALAFESIAQYLDEDANASRETVELFQKLIDSLIQVLKNTLAQDDSEKAKEVFSVFNTLIMVRSSYLGDKAVVLIGAALEISTSVAMDAEIRGVALQFLISYVMFKKSVINAKNLGPNLALAALSIVSEEDDEAEEELDNEEEVKENEEDKLHDIALRLVRSLSEELAPSQAVAPLFNKIPEMMASQDQFARRAALLALGVAVDGAPEFYSVQLQKVVAVIVAGLQDSSLIVRAAALRSLDQITSESQDEIAQHHDVLFPAVMHIIETATKIMVYKYATRALDGLVEFMSYDAIQQYLEPLMNKLFMMLENASSSSLKSAIVGAIGSTAYAAGKSFTPYFENSVKYLERFITNMTTAEGLSEDDIELRAMTFENVSTMARAVGSEVFAPYATPLFESAYGAINSENPRLKESGFAFITNMAKVYGEAFTEFLPKLVPEIYSCLEQSEISFDFGGEGFDPASLEELDEEDLAENIKVNTGVTVEKEVACIALGELAIGTKLGFAQYAAPSIDVLENQIENSYGVRETALQTIWKIVNAMFKATGLNDSTLALIKKARFITLSNLPEEPELTMVVSSLECIYEYLKEIGSVVIMDGPNDHEDLQTLCTEVLSLLKGEHLAQLENLEEEGEDEFDEGSEHSAVVYDSALEVLTSLSKTFGADFAPIFASFKDLILSHASGKNKNKARRVAAVGSLADIVSGMKGNNPYFEDFMKCFISRLEHDKSSEVRGNAAYGVGLLIEYSEGDLTALYPSIFNDLVTLLNKTDKDMAKTDDDDEENRETINRTIANACGCVCRMLLKNDTAVPASAIVPTLLGRLPLESGFEENKPIFEFILKLYSQNDSVIVDQTPRVVEIFAGVFAKDLEHQKLANESTLGREGNIDRFKQFDNDELKAKVVELLRYFESKSAGLVSSHELLKAAIA</sequence>
<evidence type="ECO:0000256" key="1">
    <source>
        <dbReference type="ARBA" id="ARBA00004123"/>
    </source>
</evidence>
<dbReference type="GO" id="GO:0031267">
    <property type="term" value="F:small GTPase binding"/>
    <property type="evidence" value="ECO:0007669"/>
    <property type="project" value="InterPro"/>
</dbReference>
<dbReference type="GO" id="GO:0005634">
    <property type="term" value="C:nucleus"/>
    <property type="evidence" value="ECO:0007669"/>
    <property type="project" value="EnsemblFungi"/>
</dbReference>
<dbReference type="InterPro" id="IPR001494">
    <property type="entry name" value="Importin-beta_N"/>
</dbReference>
<dbReference type="InterPro" id="IPR016024">
    <property type="entry name" value="ARM-type_fold"/>
</dbReference>
<dbReference type="GeneID" id="34518052"/>
<dbReference type="OrthoDB" id="7862313at2759"/>
<dbReference type="STRING" id="1382522.W6MJL3"/>
<dbReference type="Proteomes" id="UP000019384">
    <property type="component" value="Unassembled WGS sequence"/>
</dbReference>
<reference evidence="10" key="2">
    <citation type="submission" date="2014-02" db="EMBL/GenBank/DDBJ databases">
        <title>Complete DNA sequence of /Kuraishia capsulata/ illustrates novel genomic features among budding yeasts (/Saccharomycotina/).</title>
        <authorList>
            <person name="Morales L."/>
            <person name="Noel B."/>
            <person name="Porcel B."/>
            <person name="Marcet-Houben M."/>
            <person name="Hullo M-F."/>
            <person name="Sacerdot C."/>
            <person name="Tekaia F."/>
            <person name="Leh-Louis V."/>
            <person name="Despons L."/>
            <person name="Khanna V."/>
            <person name="Aury J-M."/>
            <person name="Barbe V."/>
            <person name="Couloux A."/>
            <person name="Labadie K."/>
            <person name="Pelletier E."/>
            <person name="Souciet J-L."/>
            <person name="Boekhout T."/>
            <person name="Gabaldon T."/>
            <person name="Wincker P."/>
            <person name="Dujon B."/>
        </authorList>
    </citation>
    <scope>NUCLEOTIDE SEQUENCE</scope>
    <source>
        <strain evidence="10">CBS 1993</strain>
    </source>
</reference>
<dbReference type="Pfam" id="PF03810">
    <property type="entry name" value="IBN_N"/>
    <property type="match status" value="1"/>
</dbReference>
<keyword evidence="6" id="KW-0653">Protein transport</keyword>
<dbReference type="PROSITE" id="PS50166">
    <property type="entry name" value="IMPORTIN_B_NT"/>
    <property type="match status" value="1"/>
</dbReference>
<evidence type="ECO:0000256" key="5">
    <source>
        <dbReference type="ARBA" id="ARBA00022737"/>
    </source>
</evidence>
<keyword evidence="11" id="KW-1185">Reference proteome</keyword>
<dbReference type="HOGENOM" id="CLU_003794_1_1_1"/>
<feature type="domain" description="Importin N-terminal" evidence="9">
    <location>
        <begin position="27"/>
        <end position="94"/>
    </location>
</feature>
<dbReference type="SUPFAM" id="SSF48371">
    <property type="entry name" value="ARM repeat"/>
    <property type="match status" value="2"/>
</dbReference>
<keyword evidence="7" id="KW-0539">Nucleus</keyword>
<gene>
    <name evidence="10" type="ORF">KUCA_T00000613001</name>
</gene>
<keyword evidence="5" id="KW-0677">Repeat</keyword>
<dbReference type="GO" id="GO:0005737">
    <property type="term" value="C:cytoplasm"/>
    <property type="evidence" value="ECO:0007669"/>
    <property type="project" value="UniProtKB-SubCell"/>
</dbReference>
<evidence type="ECO:0000256" key="3">
    <source>
        <dbReference type="ARBA" id="ARBA00022448"/>
    </source>
</evidence>
<dbReference type="InterPro" id="IPR057672">
    <property type="entry name" value="TPR_IPO4/5"/>
</dbReference>
<keyword evidence="8" id="KW-0175">Coiled coil</keyword>
<name>W6MJL3_9ASCO</name>
<dbReference type="InterPro" id="IPR040122">
    <property type="entry name" value="Importin_beta"/>
</dbReference>
<evidence type="ECO:0000313" key="10">
    <source>
        <dbReference type="EMBL" id="CDK24647.1"/>
    </source>
</evidence>
<dbReference type="PANTHER" id="PTHR10527">
    <property type="entry name" value="IMPORTIN BETA"/>
    <property type="match status" value="1"/>
</dbReference>
<dbReference type="Gene3D" id="1.25.10.10">
    <property type="entry name" value="Leucine-rich Repeat Variant"/>
    <property type="match status" value="1"/>
</dbReference>
<dbReference type="GO" id="GO:2000220">
    <property type="term" value="P:regulation of pseudohyphal growth"/>
    <property type="evidence" value="ECO:0007669"/>
    <property type="project" value="EnsemblFungi"/>
</dbReference>
<evidence type="ECO:0000313" key="11">
    <source>
        <dbReference type="Proteomes" id="UP000019384"/>
    </source>
</evidence>
<dbReference type="SMART" id="SM00913">
    <property type="entry name" value="IBN_N"/>
    <property type="match status" value="1"/>
</dbReference>
<accession>W6MJL3</accession>
<comment type="subcellular location">
    <subcellularLocation>
        <location evidence="2">Cytoplasm</location>
    </subcellularLocation>
    <subcellularLocation>
        <location evidence="1">Nucleus</location>
    </subcellularLocation>
</comment>
<keyword evidence="4" id="KW-0963">Cytoplasm</keyword>
<proteinExistence type="predicted"/>
<organism evidence="10 11">
    <name type="scientific">Kuraishia capsulata CBS 1993</name>
    <dbReference type="NCBI Taxonomy" id="1382522"/>
    <lineage>
        <taxon>Eukaryota</taxon>
        <taxon>Fungi</taxon>
        <taxon>Dikarya</taxon>
        <taxon>Ascomycota</taxon>
        <taxon>Saccharomycotina</taxon>
        <taxon>Pichiomycetes</taxon>
        <taxon>Pichiales</taxon>
        <taxon>Pichiaceae</taxon>
        <taxon>Kuraishia</taxon>
    </lineage>
</organism>
<dbReference type="GO" id="GO:0008139">
    <property type="term" value="F:nuclear localization sequence binding"/>
    <property type="evidence" value="ECO:0007669"/>
    <property type="project" value="EnsemblFungi"/>
</dbReference>
<dbReference type="Pfam" id="PF25780">
    <property type="entry name" value="TPR_IPO5"/>
    <property type="match status" value="1"/>
</dbReference>
<dbReference type="GO" id="GO:0061608">
    <property type="term" value="F:nuclear import signal receptor activity"/>
    <property type="evidence" value="ECO:0007669"/>
    <property type="project" value="EnsemblFungi"/>
</dbReference>
<evidence type="ECO:0000256" key="7">
    <source>
        <dbReference type="ARBA" id="ARBA00023242"/>
    </source>
</evidence>
<reference evidence="10" key="1">
    <citation type="submission" date="2013-12" db="EMBL/GenBank/DDBJ databases">
        <authorList>
            <person name="Genoscope - CEA"/>
        </authorList>
    </citation>
    <scope>NUCLEOTIDE SEQUENCE</scope>
    <source>
        <strain evidence="10">CBS 1993</strain>
    </source>
</reference>
<dbReference type="RefSeq" id="XP_022456664.1">
    <property type="nucleotide sequence ID" value="XM_022605169.1"/>
</dbReference>
<protein>
    <recommendedName>
        <fullName evidence="9">Importin N-terminal domain-containing protein</fullName>
    </recommendedName>
</protein>
<evidence type="ECO:0000256" key="2">
    <source>
        <dbReference type="ARBA" id="ARBA00004496"/>
    </source>
</evidence>
<dbReference type="GO" id="GO:0006607">
    <property type="term" value="P:NLS-bearing protein import into nucleus"/>
    <property type="evidence" value="ECO:0007669"/>
    <property type="project" value="EnsemblFungi"/>
</dbReference>
<evidence type="ECO:0000256" key="8">
    <source>
        <dbReference type="SAM" id="Coils"/>
    </source>
</evidence>
<dbReference type="EMBL" id="HG793125">
    <property type="protein sequence ID" value="CDK24647.1"/>
    <property type="molecule type" value="Genomic_DNA"/>
</dbReference>
<feature type="coiled-coil region" evidence="8">
    <location>
        <begin position="304"/>
        <end position="338"/>
    </location>
</feature>
<evidence type="ECO:0000256" key="6">
    <source>
        <dbReference type="ARBA" id="ARBA00022927"/>
    </source>
</evidence>
<evidence type="ECO:0000259" key="9">
    <source>
        <dbReference type="PROSITE" id="PS50166"/>
    </source>
</evidence>
<evidence type="ECO:0000256" key="4">
    <source>
        <dbReference type="ARBA" id="ARBA00022490"/>
    </source>
</evidence>
<dbReference type="InterPro" id="IPR011989">
    <property type="entry name" value="ARM-like"/>
</dbReference>
<keyword evidence="3" id="KW-0813">Transport</keyword>
<dbReference type="AlphaFoldDB" id="W6MJL3"/>